<feature type="chain" id="PRO_5043317958" description="Lipase domain-containing protein" evidence="6">
    <location>
        <begin position="27"/>
        <end position="461"/>
    </location>
</feature>
<accession>A0AAW1DH04</accession>
<protein>
    <recommendedName>
        <fullName evidence="7">Lipase domain-containing protein</fullName>
    </recommendedName>
</protein>
<evidence type="ECO:0000313" key="8">
    <source>
        <dbReference type="EMBL" id="KAK9507690.1"/>
    </source>
</evidence>
<sequence length="461" mass="51252">MTLIMNKRCSFMLLFICLTLCNEGSAIISLLRKAKCLIPNGSDHIARALLLQQCVSEKYGEGNETACYDGLGCFPMEDPWVTILRPFPSPYPPEDVDTEITLYTRKNPKGFNVTLWPNISLDKSDYRARREATLFLTHGFASNGRVDWLMDMKDAILNNVDANVFVVDWEKGSSVCNYLQAASNTRIVGAELVRLAKHLLKDGLTTSRMHLIGHSLGAHIMGYLGKGVKDKSRIVRRITALDPAQPGFEGSSEEVRLNKEDAQYVDVIHTDAKPFLPFIGFGMIHPVGDVDFYMNGGSHQPGCYSVDVKNVSSISDLAKIPVEMVSQWVSCSHGRSYKYFTWALKLRNCSMWGIKLSDTETFFKVTSLGTLGIPHPVLKSLEECDDNSCTVLGLDTFKLKARGVFSVSTKSEDPFCETPAENARKLKNLVTGGLYDKLTGALHRISSFVKNKFNYIKNGAS</sequence>
<evidence type="ECO:0000256" key="3">
    <source>
        <dbReference type="ARBA" id="ARBA00022525"/>
    </source>
</evidence>
<evidence type="ECO:0000256" key="6">
    <source>
        <dbReference type="SAM" id="SignalP"/>
    </source>
</evidence>
<dbReference type="InterPro" id="IPR000734">
    <property type="entry name" value="TAG_lipase"/>
</dbReference>
<comment type="subcellular location">
    <subcellularLocation>
        <location evidence="1">Secreted</location>
    </subcellularLocation>
</comment>
<keyword evidence="3" id="KW-0964">Secreted</keyword>
<organism evidence="8 9">
    <name type="scientific">Rhynocoris fuscipes</name>
    <dbReference type="NCBI Taxonomy" id="488301"/>
    <lineage>
        <taxon>Eukaryota</taxon>
        <taxon>Metazoa</taxon>
        <taxon>Ecdysozoa</taxon>
        <taxon>Arthropoda</taxon>
        <taxon>Hexapoda</taxon>
        <taxon>Insecta</taxon>
        <taxon>Pterygota</taxon>
        <taxon>Neoptera</taxon>
        <taxon>Paraneoptera</taxon>
        <taxon>Hemiptera</taxon>
        <taxon>Heteroptera</taxon>
        <taxon>Panheteroptera</taxon>
        <taxon>Cimicomorpha</taxon>
        <taxon>Reduviidae</taxon>
        <taxon>Harpactorinae</taxon>
        <taxon>Harpactorini</taxon>
        <taxon>Rhynocoris</taxon>
    </lineage>
</organism>
<comment type="similarity">
    <text evidence="2 5">Belongs to the AB hydrolase superfamily. Lipase family.</text>
</comment>
<dbReference type="GO" id="GO:0016042">
    <property type="term" value="P:lipid catabolic process"/>
    <property type="evidence" value="ECO:0007669"/>
    <property type="project" value="TreeGrafter"/>
</dbReference>
<feature type="domain" description="Lipase" evidence="7">
    <location>
        <begin position="66"/>
        <end position="368"/>
    </location>
</feature>
<keyword evidence="4" id="KW-1015">Disulfide bond</keyword>
<keyword evidence="9" id="KW-1185">Reference proteome</keyword>
<dbReference type="PANTHER" id="PTHR11610">
    <property type="entry name" value="LIPASE"/>
    <property type="match status" value="1"/>
</dbReference>
<dbReference type="Proteomes" id="UP001461498">
    <property type="component" value="Unassembled WGS sequence"/>
</dbReference>
<proteinExistence type="inferred from homology"/>
<gene>
    <name evidence="8" type="ORF">O3M35_007491</name>
</gene>
<feature type="signal peptide" evidence="6">
    <location>
        <begin position="1"/>
        <end position="26"/>
    </location>
</feature>
<dbReference type="InterPro" id="IPR013818">
    <property type="entry name" value="Lipase"/>
</dbReference>
<evidence type="ECO:0000259" key="7">
    <source>
        <dbReference type="Pfam" id="PF00151"/>
    </source>
</evidence>
<reference evidence="8 9" key="1">
    <citation type="submission" date="2022-12" db="EMBL/GenBank/DDBJ databases">
        <title>Chromosome-level genome assembly of true bugs.</title>
        <authorList>
            <person name="Ma L."/>
            <person name="Li H."/>
        </authorList>
    </citation>
    <scope>NUCLEOTIDE SEQUENCE [LARGE SCALE GENOMIC DNA]</scope>
    <source>
        <strain evidence="8">Lab_2022b</strain>
    </source>
</reference>
<dbReference type="InterPro" id="IPR033906">
    <property type="entry name" value="Lipase_N"/>
</dbReference>
<dbReference type="CDD" id="cd00707">
    <property type="entry name" value="Pancreat_lipase_like"/>
    <property type="match status" value="1"/>
</dbReference>
<dbReference type="Pfam" id="PF00151">
    <property type="entry name" value="Lipase"/>
    <property type="match status" value="1"/>
</dbReference>
<dbReference type="GO" id="GO:0005615">
    <property type="term" value="C:extracellular space"/>
    <property type="evidence" value="ECO:0007669"/>
    <property type="project" value="TreeGrafter"/>
</dbReference>
<dbReference type="SUPFAM" id="SSF53474">
    <property type="entry name" value="alpha/beta-Hydrolases"/>
    <property type="match status" value="1"/>
</dbReference>
<dbReference type="AlphaFoldDB" id="A0AAW1DH04"/>
<dbReference type="InterPro" id="IPR029058">
    <property type="entry name" value="AB_hydrolase_fold"/>
</dbReference>
<dbReference type="EMBL" id="JAPXFL010000004">
    <property type="protein sequence ID" value="KAK9507690.1"/>
    <property type="molecule type" value="Genomic_DNA"/>
</dbReference>
<evidence type="ECO:0000256" key="1">
    <source>
        <dbReference type="ARBA" id="ARBA00004613"/>
    </source>
</evidence>
<dbReference type="Gene3D" id="3.40.50.1820">
    <property type="entry name" value="alpha/beta hydrolase"/>
    <property type="match status" value="1"/>
</dbReference>
<evidence type="ECO:0000256" key="5">
    <source>
        <dbReference type="RuleBase" id="RU004262"/>
    </source>
</evidence>
<dbReference type="PRINTS" id="PR00823">
    <property type="entry name" value="PANCLIPASE"/>
</dbReference>
<dbReference type="GO" id="GO:0004806">
    <property type="term" value="F:triacylglycerol lipase activity"/>
    <property type="evidence" value="ECO:0007669"/>
    <property type="project" value="InterPro"/>
</dbReference>
<comment type="caution">
    <text evidence="8">The sequence shown here is derived from an EMBL/GenBank/DDBJ whole genome shotgun (WGS) entry which is preliminary data.</text>
</comment>
<evidence type="ECO:0000313" key="9">
    <source>
        <dbReference type="Proteomes" id="UP001461498"/>
    </source>
</evidence>
<dbReference type="PANTHER" id="PTHR11610:SF173">
    <property type="entry name" value="LIPASE DOMAIN-CONTAINING PROTEIN-RELATED"/>
    <property type="match status" value="1"/>
</dbReference>
<evidence type="ECO:0000256" key="4">
    <source>
        <dbReference type="ARBA" id="ARBA00023157"/>
    </source>
</evidence>
<keyword evidence="6" id="KW-0732">Signal</keyword>
<dbReference type="InterPro" id="IPR002331">
    <property type="entry name" value="Lipase_panc"/>
</dbReference>
<evidence type="ECO:0000256" key="2">
    <source>
        <dbReference type="ARBA" id="ARBA00010701"/>
    </source>
</evidence>
<name>A0AAW1DH04_9HEMI</name>